<comment type="caution">
    <text evidence="1">The sequence shown here is derived from an EMBL/GenBank/DDBJ whole genome shotgun (WGS) entry which is preliminary data.</text>
</comment>
<evidence type="ECO:0000313" key="1">
    <source>
        <dbReference type="EMBL" id="MDA3730068.1"/>
    </source>
</evidence>
<evidence type="ECO:0000313" key="2">
    <source>
        <dbReference type="Proteomes" id="UP001169242"/>
    </source>
</evidence>
<accession>A0AA42IYK9</accession>
<keyword evidence="2" id="KW-1185">Reference proteome</keyword>
<gene>
    <name evidence="1" type="ORF">PBV87_00885</name>
</gene>
<dbReference type="RefSeq" id="WP_271010809.1">
    <property type="nucleotide sequence ID" value="NZ_JAQIFT010000007.1"/>
</dbReference>
<proteinExistence type="predicted"/>
<dbReference type="EMBL" id="JAQIFT010000007">
    <property type="protein sequence ID" value="MDA3730068.1"/>
    <property type="molecule type" value="Genomic_DNA"/>
</dbReference>
<name>A0AA42IYK9_9FIRM</name>
<reference evidence="1" key="1">
    <citation type="journal article" date="2023" name="Int. J. Syst. Evol. Microbiol.">
        <title>&lt;i&gt;Holtiella tumoricola&lt;/i&gt; gen. nov. sp. nov., isolated from a human clinical sample.</title>
        <authorList>
            <person name="Allen-Vercoe E."/>
            <person name="Daigneault M.C."/>
            <person name="Vancuren S.J."/>
            <person name="Cochrane K."/>
            <person name="O'Neal L.L."/>
            <person name="Sankaranarayanan K."/>
            <person name="Lawson P.A."/>
        </authorList>
    </citation>
    <scope>NUCLEOTIDE SEQUENCE</scope>
    <source>
        <strain evidence="1">CC70A</strain>
    </source>
</reference>
<dbReference type="AlphaFoldDB" id="A0AA42IYK9"/>
<protein>
    <submittedName>
        <fullName evidence="1">Uncharacterized protein</fullName>
    </submittedName>
</protein>
<sequence length="52" mass="6431">MVSKFIKEQFLQSKQFEQEEHYLLTVLLEDEKTYSVKEVKELLKKEKRRKVK</sequence>
<organism evidence="1 2">
    <name type="scientific">Holtiella tumoricola</name>
    <dbReference type="NCBI Taxonomy" id="3018743"/>
    <lineage>
        <taxon>Bacteria</taxon>
        <taxon>Bacillati</taxon>
        <taxon>Bacillota</taxon>
        <taxon>Clostridia</taxon>
        <taxon>Lachnospirales</taxon>
        <taxon>Cellulosilyticaceae</taxon>
        <taxon>Holtiella</taxon>
    </lineage>
</organism>
<dbReference type="Proteomes" id="UP001169242">
    <property type="component" value="Unassembled WGS sequence"/>
</dbReference>